<sequence>MTSFVNRNKEKVEELLIQVYGENYTEDDKECFYSMLNSVTDKEYIIKTIIYEEIYGKFIVDVKHGLKTEEPSELVLH</sequence>
<protein>
    <submittedName>
        <fullName evidence="2">Uncharacterized protein</fullName>
    </submittedName>
</protein>
<organism evidence="1 2">
    <name type="scientific">Acrobeloides nanus</name>
    <dbReference type="NCBI Taxonomy" id="290746"/>
    <lineage>
        <taxon>Eukaryota</taxon>
        <taxon>Metazoa</taxon>
        <taxon>Ecdysozoa</taxon>
        <taxon>Nematoda</taxon>
        <taxon>Chromadorea</taxon>
        <taxon>Rhabditida</taxon>
        <taxon>Tylenchina</taxon>
        <taxon>Cephalobomorpha</taxon>
        <taxon>Cephaloboidea</taxon>
        <taxon>Cephalobidae</taxon>
        <taxon>Acrobeloides</taxon>
    </lineage>
</organism>
<reference evidence="2" key="1">
    <citation type="submission" date="2022-11" db="UniProtKB">
        <authorList>
            <consortium name="WormBaseParasite"/>
        </authorList>
    </citation>
    <scope>IDENTIFICATION</scope>
</reference>
<name>A0A914D972_9BILA</name>
<proteinExistence type="predicted"/>
<evidence type="ECO:0000313" key="2">
    <source>
        <dbReference type="WBParaSite" id="ACRNAN_scaffold20130.g22197.t1"/>
    </source>
</evidence>
<dbReference type="Proteomes" id="UP000887540">
    <property type="component" value="Unplaced"/>
</dbReference>
<accession>A0A914D972</accession>
<keyword evidence="1" id="KW-1185">Reference proteome</keyword>
<evidence type="ECO:0000313" key="1">
    <source>
        <dbReference type="Proteomes" id="UP000887540"/>
    </source>
</evidence>
<dbReference type="WBParaSite" id="ACRNAN_scaffold20130.g22197.t1">
    <property type="protein sequence ID" value="ACRNAN_scaffold20130.g22197.t1"/>
    <property type="gene ID" value="ACRNAN_scaffold20130.g22197"/>
</dbReference>
<dbReference type="AlphaFoldDB" id="A0A914D972"/>